<evidence type="ECO:0000313" key="1">
    <source>
        <dbReference type="EnsemblPlants" id="AVESA.00010b.r2.1DG0156030.1.CDS"/>
    </source>
</evidence>
<dbReference type="Proteomes" id="UP001732700">
    <property type="component" value="Chromosome 1D"/>
</dbReference>
<evidence type="ECO:0000313" key="2">
    <source>
        <dbReference type="Proteomes" id="UP001732700"/>
    </source>
</evidence>
<reference evidence="1" key="2">
    <citation type="submission" date="2025-09" db="UniProtKB">
        <authorList>
            <consortium name="EnsemblPlants"/>
        </authorList>
    </citation>
    <scope>IDENTIFICATION</scope>
</reference>
<proteinExistence type="predicted"/>
<name>A0ACD5U0E9_AVESA</name>
<reference evidence="1" key="1">
    <citation type="submission" date="2021-05" db="EMBL/GenBank/DDBJ databases">
        <authorList>
            <person name="Scholz U."/>
            <person name="Mascher M."/>
            <person name="Fiebig A."/>
        </authorList>
    </citation>
    <scope>NUCLEOTIDE SEQUENCE [LARGE SCALE GENOMIC DNA]</scope>
</reference>
<sequence>MEVATLASLLVEPPMNRVLESLAETPLAVPILLWRAFVCGGKGTLNDDTEFLGRYDPKEDNLDDFYELIELRHRPWLRILKLSCDAPQKNTDHLLQDLSSFRPLDIMVHGGLDQAAGVWRKKISAAGNKMTMETSSKGGFDIVIGYYKVHVPKYASVHHPLIQMVLFARTLYDSTLRCLQSVAPKSIVEFNNAEGLVSTKTKAHSPNTVSASKDVENYSITPGKDKNLLRLGEVDYNVDLSTVPVHSGGFAQENVYNLHSLTSAPSSADHGITKAEDDTEHWRLTNVAKAVDKTDVTWVLATAAVHHATGNRDLLSDFTTSTKELSVKAGDGVSMPVCGRGSVITGTVVLQDVWFVPGLTQNLVSVTQLTDLDYNVGFARGACVIKGAADGIVIGKAHVSQDRLFEVDFLKVGPVI</sequence>
<organism evidence="1 2">
    <name type="scientific">Avena sativa</name>
    <name type="common">Oat</name>
    <dbReference type="NCBI Taxonomy" id="4498"/>
    <lineage>
        <taxon>Eukaryota</taxon>
        <taxon>Viridiplantae</taxon>
        <taxon>Streptophyta</taxon>
        <taxon>Embryophyta</taxon>
        <taxon>Tracheophyta</taxon>
        <taxon>Spermatophyta</taxon>
        <taxon>Magnoliopsida</taxon>
        <taxon>Liliopsida</taxon>
        <taxon>Poales</taxon>
        <taxon>Poaceae</taxon>
        <taxon>BOP clade</taxon>
        <taxon>Pooideae</taxon>
        <taxon>Poodae</taxon>
        <taxon>Poeae</taxon>
        <taxon>Poeae Chloroplast Group 1 (Aveneae type)</taxon>
        <taxon>Aveninae</taxon>
        <taxon>Avena</taxon>
    </lineage>
</organism>
<dbReference type="EnsemblPlants" id="AVESA.00010b.r2.1DG0156030.1">
    <property type="protein sequence ID" value="AVESA.00010b.r2.1DG0156030.1.CDS"/>
    <property type="gene ID" value="AVESA.00010b.r2.1DG0156030"/>
</dbReference>
<accession>A0ACD5U0E9</accession>
<keyword evidence="2" id="KW-1185">Reference proteome</keyword>
<protein>
    <submittedName>
        <fullName evidence="1">Uncharacterized protein</fullName>
    </submittedName>
</protein>